<dbReference type="InterPro" id="IPR023606">
    <property type="entry name" value="CoA-Trfase_III_dom_1_sf"/>
</dbReference>
<dbReference type="InterPro" id="IPR044855">
    <property type="entry name" value="CoA-Trfase_III_dom3_sf"/>
</dbReference>
<dbReference type="OrthoDB" id="9026195at2"/>
<dbReference type="EMBL" id="CABPRU010000003">
    <property type="protein sequence ID" value="VVD97515.1"/>
    <property type="molecule type" value="Genomic_DNA"/>
</dbReference>
<organism evidence="2 3">
    <name type="scientific">Pandoraea terrigena</name>
    <dbReference type="NCBI Taxonomy" id="2508292"/>
    <lineage>
        <taxon>Bacteria</taxon>
        <taxon>Pseudomonadati</taxon>
        <taxon>Pseudomonadota</taxon>
        <taxon>Betaproteobacteria</taxon>
        <taxon>Burkholderiales</taxon>
        <taxon>Burkholderiaceae</taxon>
        <taxon>Pandoraea</taxon>
    </lineage>
</organism>
<dbReference type="RefSeq" id="WP_150612601.1">
    <property type="nucleotide sequence ID" value="NZ_CABPRU010000003.1"/>
</dbReference>
<proteinExistence type="predicted"/>
<dbReference type="GO" id="GO:0008410">
    <property type="term" value="F:CoA-transferase activity"/>
    <property type="evidence" value="ECO:0007669"/>
    <property type="project" value="TreeGrafter"/>
</dbReference>
<keyword evidence="1" id="KW-0808">Transferase</keyword>
<dbReference type="Pfam" id="PF02515">
    <property type="entry name" value="CoA_transf_3"/>
    <property type="match status" value="1"/>
</dbReference>
<dbReference type="PANTHER" id="PTHR48207:SF3">
    <property type="entry name" value="SUCCINATE--HYDROXYMETHYLGLUTARATE COA-TRANSFERASE"/>
    <property type="match status" value="1"/>
</dbReference>
<dbReference type="PANTHER" id="PTHR48207">
    <property type="entry name" value="SUCCINATE--HYDROXYMETHYLGLUTARATE COA-TRANSFERASE"/>
    <property type="match status" value="1"/>
</dbReference>
<evidence type="ECO:0000313" key="2">
    <source>
        <dbReference type="EMBL" id="VVD97515.1"/>
    </source>
</evidence>
<protein>
    <submittedName>
        <fullName evidence="2">Carnitine dehydratase</fullName>
    </submittedName>
</protein>
<evidence type="ECO:0000256" key="1">
    <source>
        <dbReference type="ARBA" id="ARBA00022679"/>
    </source>
</evidence>
<gene>
    <name evidence="2" type="ORF">PTE31013_01966</name>
</gene>
<evidence type="ECO:0000313" key="3">
    <source>
        <dbReference type="Proteomes" id="UP000334380"/>
    </source>
</evidence>
<dbReference type="AlphaFoldDB" id="A0A5E4UBW5"/>
<reference evidence="2 3" key="1">
    <citation type="submission" date="2019-08" db="EMBL/GenBank/DDBJ databases">
        <authorList>
            <person name="Peeters C."/>
        </authorList>
    </citation>
    <scope>NUCLEOTIDE SEQUENCE [LARGE SCALE GENOMIC DNA]</scope>
    <source>
        <strain evidence="2 3">LMG 31013</strain>
    </source>
</reference>
<keyword evidence="3" id="KW-1185">Reference proteome</keyword>
<dbReference type="Gene3D" id="3.30.1540.10">
    <property type="entry name" value="formyl-coa transferase, domain 3"/>
    <property type="match status" value="1"/>
</dbReference>
<dbReference type="Proteomes" id="UP000334380">
    <property type="component" value="Unassembled WGS sequence"/>
</dbReference>
<dbReference type="SUPFAM" id="SSF89796">
    <property type="entry name" value="CoA-transferase family III (CaiB/BaiF)"/>
    <property type="match status" value="1"/>
</dbReference>
<dbReference type="InterPro" id="IPR003673">
    <property type="entry name" value="CoA-Trfase_fam_III"/>
</dbReference>
<accession>A0A5E4UBW5</accession>
<dbReference type="InterPro" id="IPR050483">
    <property type="entry name" value="CoA-transferase_III_domain"/>
</dbReference>
<sequence length="403" mass="43406">MSKTGTGALAGIKVVDLSRVLAGPACAQTLADHGAEVVKVESPAGDDTRLWGPPFRDGAASYYMGVNRNKRGIVLDLNQPDAREVLLDLLEQADVLVENFKVGTLERWGLGYQDTLAGRFPRLVHCRISGFGADGPLGGLPGYDAVIQAMSGLMSINGDPASGATRIGVPIVDLASGQASVNGILLALLERERSGRGQFVDIALYDVALSLLHPPAANWFMSGRVPPLLGNGHPNIVPYDKFETATVEVFLGVGNDRQFAIFAQDVGRPEWADDPRFCSNGARMKHRDSLRRLIAERMRSVDGEALCRSLTRAGVPAGAVRDVSAALADAHTTHRHMRVAVDDYEGVGVPVKLSRTPAQVRRRPPRFAEHTREVLQELGYADERIDALASDGVLRLAREEVAP</sequence>
<name>A0A5E4UBW5_9BURK</name>
<dbReference type="Gene3D" id="3.40.50.10540">
    <property type="entry name" value="Crotonobetainyl-coa:carnitine coa-transferase, domain 1"/>
    <property type="match status" value="1"/>
</dbReference>